<gene>
    <name evidence="1" type="ORF">L2E82_32275</name>
</gene>
<sequence length="166" mass="18947">MDSLQFGIAIGTSAGTSYQILLLDNIDDAFKWMNRIDKFEEKHLPSRPEYRLSDDMKETDDILMEKLNVIDRKLEEKLAQLDHTFGRKGKVLEEEIRDLAEERNSLTEKKRRPLFRKGGQLIKYTVMLACGNYDVVIDFAKGKGPAVRIACQKEPLATVVGKRNSG</sequence>
<protein>
    <submittedName>
        <fullName evidence="1">Uncharacterized protein</fullName>
    </submittedName>
</protein>
<dbReference type="Proteomes" id="UP001055811">
    <property type="component" value="Linkage Group LG06"/>
</dbReference>
<comment type="caution">
    <text evidence="1">The sequence shown here is derived from an EMBL/GenBank/DDBJ whole genome shotgun (WGS) entry which is preliminary data.</text>
</comment>
<name>A0ACB9BH56_CICIN</name>
<accession>A0ACB9BH56</accession>
<proteinExistence type="predicted"/>
<keyword evidence="2" id="KW-1185">Reference proteome</keyword>
<evidence type="ECO:0000313" key="2">
    <source>
        <dbReference type="Proteomes" id="UP001055811"/>
    </source>
</evidence>
<dbReference type="EMBL" id="CM042014">
    <property type="protein sequence ID" value="KAI3721269.1"/>
    <property type="molecule type" value="Genomic_DNA"/>
</dbReference>
<organism evidence="1 2">
    <name type="scientific">Cichorium intybus</name>
    <name type="common">Chicory</name>
    <dbReference type="NCBI Taxonomy" id="13427"/>
    <lineage>
        <taxon>Eukaryota</taxon>
        <taxon>Viridiplantae</taxon>
        <taxon>Streptophyta</taxon>
        <taxon>Embryophyta</taxon>
        <taxon>Tracheophyta</taxon>
        <taxon>Spermatophyta</taxon>
        <taxon>Magnoliopsida</taxon>
        <taxon>eudicotyledons</taxon>
        <taxon>Gunneridae</taxon>
        <taxon>Pentapetalae</taxon>
        <taxon>asterids</taxon>
        <taxon>campanulids</taxon>
        <taxon>Asterales</taxon>
        <taxon>Asteraceae</taxon>
        <taxon>Cichorioideae</taxon>
        <taxon>Cichorieae</taxon>
        <taxon>Cichoriinae</taxon>
        <taxon>Cichorium</taxon>
    </lineage>
</organism>
<reference evidence="2" key="1">
    <citation type="journal article" date="2022" name="Mol. Ecol. Resour.">
        <title>The genomes of chicory, endive, great burdock and yacon provide insights into Asteraceae palaeo-polyploidization history and plant inulin production.</title>
        <authorList>
            <person name="Fan W."/>
            <person name="Wang S."/>
            <person name="Wang H."/>
            <person name="Wang A."/>
            <person name="Jiang F."/>
            <person name="Liu H."/>
            <person name="Zhao H."/>
            <person name="Xu D."/>
            <person name="Zhang Y."/>
        </authorList>
    </citation>
    <scope>NUCLEOTIDE SEQUENCE [LARGE SCALE GENOMIC DNA]</scope>
    <source>
        <strain evidence="2">cv. Punajuju</strain>
    </source>
</reference>
<evidence type="ECO:0000313" key="1">
    <source>
        <dbReference type="EMBL" id="KAI3721269.1"/>
    </source>
</evidence>
<reference evidence="1 2" key="2">
    <citation type="journal article" date="2022" name="Mol. Ecol. Resour.">
        <title>The genomes of chicory, endive, great burdock and yacon provide insights into Asteraceae paleo-polyploidization history and plant inulin production.</title>
        <authorList>
            <person name="Fan W."/>
            <person name="Wang S."/>
            <person name="Wang H."/>
            <person name="Wang A."/>
            <person name="Jiang F."/>
            <person name="Liu H."/>
            <person name="Zhao H."/>
            <person name="Xu D."/>
            <person name="Zhang Y."/>
        </authorList>
    </citation>
    <scope>NUCLEOTIDE SEQUENCE [LARGE SCALE GENOMIC DNA]</scope>
    <source>
        <strain evidence="2">cv. Punajuju</strain>
        <tissue evidence="1">Leaves</tissue>
    </source>
</reference>